<name>A0A7V7VV94_9HYPH</name>
<dbReference type="RefSeq" id="WP_151644296.1">
    <property type="nucleotide sequence ID" value="NZ_WBVY01000002.1"/>
</dbReference>
<dbReference type="AlphaFoldDB" id="A0A7V7VV94"/>
<organism evidence="2 3">
    <name type="scientific">Brucella tritici</name>
    <dbReference type="NCBI Taxonomy" id="94626"/>
    <lineage>
        <taxon>Bacteria</taxon>
        <taxon>Pseudomonadati</taxon>
        <taxon>Pseudomonadota</taxon>
        <taxon>Alphaproteobacteria</taxon>
        <taxon>Hyphomicrobiales</taxon>
        <taxon>Brucellaceae</taxon>
        <taxon>Brucella/Ochrobactrum group</taxon>
        <taxon>Brucella</taxon>
    </lineage>
</organism>
<gene>
    <name evidence="2" type="ORF">F9K94_06235</name>
</gene>
<protein>
    <submittedName>
        <fullName evidence="2">Uncharacterized protein</fullName>
    </submittedName>
</protein>
<reference evidence="2 3" key="1">
    <citation type="submission" date="2019-09" db="EMBL/GenBank/DDBJ databases">
        <title>Taxonomic organization of the family Brucellaceae based on a phylogenomic approach.</title>
        <authorList>
            <person name="Leclercq S."/>
            <person name="Cloeckaert A."/>
            <person name="Zygmunt M.S."/>
        </authorList>
    </citation>
    <scope>NUCLEOTIDE SEQUENCE [LARGE SCALE GENOMIC DNA]</scope>
    <source>
        <strain evidence="2 3">TA93</strain>
    </source>
</reference>
<evidence type="ECO:0000256" key="1">
    <source>
        <dbReference type="SAM" id="MobiDB-lite"/>
    </source>
</evidence>
<proteinExistence type="predicted"/>
<dbReference type="Proteomes" id="UP000460650">
    <property type="component" value="Unassembled WGS sequence"/>
</dbReference>
<evidence type="ECO:0000313" key="3">
    <source>
        <dbReference type="Proteomes" id="UP000460650"/>
    </source>
</evidence>
<sequence>MNMEQNPSVPALERDQNPKESTLALGHGSLFRSLIASLSFAASILVPSVSYANEPQIIFQENGWIAFPKQKDPENGCVMGRHVKNNVHAIIYVNNNETFQIGLVSADWRLEKGTEWKGTITFDNDQPIATTVSASFQNKVVVPSGAGEDSLENRIRTAARVRISFNKETYDVSLKGSSNALDMLWSCAEGGMGASTFSLPIQSGFYATADGNCSDGLGPSVIYTDSKSLNWPSSACRFENVEKAGQSQYRVKQTCGRNLDDVEMGEDSYMVESTTRFSFKSGGELTVLNLCDPKTLPQTAGITSPFYPLPTAEEIAEYARSKIEADDDNAPHSTETANSTPNLSAIDCLIAVGGETYADGACHWRADKSGSFTVYSGKYSAAVNVDHVSTVHTGYWNAGKGSYSKPEIVIGYMQQDGACWKSATATICAWKIGERQQSVNKPFPGKGIVRKSTIGRIVVGSTDSAIEVSGDDGGKSYGFLTQSNVGREIFKFCQMDDECRIEGDFNEDREWIDAVSHVEKLGSAQAGEKTTALQSTNAAAVATEDDGSTWQKRMANRQRKKQEEEARRAAEYELDRKKSSEEMRQLADQHKSPMERIARGKPITLSSADENAVKQLIGLRLRDETSARYRNLAAAEMPDGTYVVCGFVNGKNQFGAYTGYTPFYSNYRPDAKTFTYFVMANHENIPALCGVNGVVFN</sequence>
<comment type="caution">
    <text evidence="2">The sequence shown here is derived from an EMBL/GenBank/DDBJ whole genome shotgun (WGS) entry which is preliminary data.</text>
</comment>
<evidence type="ECO:0000313" key="2">
    <source>
        <dbReference type="EMBL" id="KAB2657817.1"/>
    </source>
</evidence>
<feature type="region of interest" description="Disordered" evidence="1">
    <location>
        <begin position="543"/>
        <end position="565"/>
    </location>
</feature>
<accession>A0A7V7VV94</accession>
<dbReference type="EMBL" id="WBVY01000002">
    <property type="protein sequence ID" value="KAB2657817.1"/>
    <property type="molecule type" value="Genomic_DNA"/>
</dbReference>